<dbReference type="GO" id="GO:0016747">
    <property type="term" value="F:acyltransferase activity, transferring groups other than amino-acyl groups"/>
    <property type="evidence" value="ECO:0007669"/>
    <property type="project" value="InterPro"/>
</dbReference>
<feature type="transmembrane region" description="Helical" evidence="1">
    <location>
        <begin position="750"/>
        <end position="768"/>
    </location>
</feature>
<dbReference type="Proteomes" id="UP000295453">
    <property type="component" value="Unassembled WGS sequence"/>
</dbReference>
<name>A0A4R1CGA8_9ACTN</name>
<evidence type="ECO:0000259" key="2">
    <source>
        <dbReference type="Pfam" id="PF00501"/>
    </source>
</evidence>
<feature type="transmembrane region" description="Helical" evidence="1">
    <location>
        <begin position="708"/>
        <end position="725"/>
    </location>
</feature>
<dbReference type="RefSeq" id="WP_131582073.1">
    <property type="nucleotide sequence ID" value="NZ_SJZJ01000005.1"/>
</dbReference>
<dbReference type="OrthoDB" id="8445630at2"/>
<dbReference type="InterPro" id="IPR042099">
    <property type="entry name" value="ANL_N_sf"/>
</dbReference>
<proteinExistence type="predicted"/>
<feature type="transmembrane region" description="Helical" evidence="1">
    <location>
        <begin position="849"/>
        <end position="868"/>
    </location>
</feature>
<dbReference type="SUPFAM" id="SSF47336">
    <property type="entry name" value="ACP-like"/>
    <property type="match status" value="1"/>
</dbReference>
<feature type="domain" description="AMP-dependent synthetase/ligase" evidence="2">
    <location>
        <begin position="130"/>
        <end position="343"/>
    </location>
</feature>
<keyword evidence="5" id="KW-1185">Reference proteome</keyword>
<dbReference type="InterPro" id="IPR000873">
    <property type="entry name" value="AMP-dep_synth/lig_dom"/>
</dbReference>
<gene>
    <name evidence="4" type="ORF">EPD65_05030</name>
</gene>
<evidence type="ECO:0000259" key="3">
    <source>
        <dbReference type="Pfam" id="PF01757"/>
    </source>
</evidence>
<dbReference type="EMBL" id="SJZJ01000005">
    <property type="protein sequence ID" value="TCJ30250.1"/>
    <property type="molecule type" value="Genomic_DNA"/>
</dbReference>
<feature type="transmembrane region" description="Helical" evidence="1">
    <location>
        <begin position="594"/>
        <end position="614"/>
    </location>
</feature>
<comment type="caution">
    <text evidence="4">The sequence shown here is derived from an EMBL/GenBank/DDBJ whole genome shotgun (WGS) entry which is preliminary data.</text>
</comment>
<feature type="transmembrane region" description="Helical" evidence="1">
    <location>
        <begin position="635"/>
        <end position="655"/>
    </location>
</feature>
<keyword evidence="1" id="KW-1133">Transmembrane helix</keyword>
<dbReference type="SUPFAM" id="SSF56801">
    <property type="entry name" value="Acetyl-CoA synthetase-like"/>
    <property type="match status" value="1"/>
</dbReference>
<dbReference type="Pfam" id="PF01757">
    <property type="entry name" value="Acyl_transf_3"/>
    <property type="match status" value="1"/>
</dbReference>
<dbReference type="Gene3D" id="3.40.50.12780">
    <property type="entry name" value="N-terminal domain of ligase-like"/>
    <property type="match status" value="1"/>
</dbReference>
<feature type="transmembrane region" description="Helical" evidence="1">
    <location>
        <begin position="675"/>
        <end position="696"/>
    </location>
</feature>
<dbReference type="AlphaFoldDB" id="A0A4R1CGA8"/>
<evidence type="ECO:0000256" key="1">
    <source>
        <dbReference type="SAM" id="Phobius"/>
    </source>
</evidence>
<evidence type="ECO:0000313" key="4">
    <source>
        <dbReference type="EMBL" id="TCJ30250.1"/>
    </source>
</evidence>
<keyword evidence="1" id="KW-0472">Membrane</keyword>
<protein>
    <submittedName>
        <fullName evidence="4">AMP-dependent synthetase</fullName>
    </submittedName>
</protein>
<reference evidence="4 5" key="1">
    <citation type="submission" date="2019-03" db="EMBL/GenBank/DDBJ databases">
        <authorList>
            <person name="Kim M.K.M."/>
        </authorList>
    </citation>
    <scope>NUCLEOTIDE SEQUENCE [LARGE SCALE GENOMIC DNA]</scope>
    <source>
        <strain evidence="4 5">18JY15-6</strain>
    </source>
</reference>
<accession>A0A4R1CGA8</accession>
<dbReference type="InterPro" id="IPR036736">
    <property type="entry name" value="ACP-like_sf"/>
</dbReference>
<dbReference type="InterPro" id="IPR050237">
    <property type="entry name" value="ATP-dep_AMP-bd_enzyme"/>
</dbReference>
<feature type="domain" description="Acyltransferase 3" evidence="3">
    <location>
        <begin position="578"/>
        <end position="861"/>
    </location>
</feature>
<dbReference type="Pfam" id="PF00501">
    <property type="entry name" value="AMP-binding"/>
    <property type="match status" value="1"/>
</dbReference>
<dbReference type="PANTHER" id="PTHR43767">
    <property type="entry name" value="LONG-CHAIN-FATTY-ACID--COA LIGASE"/>
    <property type="match status" value="1"/>
</dbReference>
<evidence type="ECO:0000313" key="5">
    <source>
        <dbReference type="Proteomes" id="UP000295453"/>
    </source>
</evidence>
<sequence length="880" mass="93455">MSVTVPVALPIGDGHVAPLSPLARMLAGHGDRRALTGAGAGDGITYADLAARVGRFAARLRVTELGRRLVLVEAGNDADTLIAWLGSSAAGCPVLLTGPGAARDALVAAYDPDVVWDGALTERRATTTHDLHPDLALLLSTSGSTGSPKLVRLSHTNLVANARAIAEYLDIRPDDVAATTLPVHYCYGLSVVHSHLVAGATVHLTGRSVTDAAFWDEARAAGVTTFPGVPHTFDMLEALGFTGAELPSLRYLTQAGGRLAPEAVRRHAQRGEAHGWDLVVMYGATEATARMAFLPPHLATTAPDTIGIPIPGGSLVVEPRPDVSTDPEVGELVYRGDNVMLGYATSPADLTLGRTVHELRTGDLGRQREDGLFEVVGRCSRIAKVFGLRVDLDRVERALLAAGIVSAVADGGEALVVAVASGAAPVDQPRVLAAVQGATGLPPAGVRLVTPVDLPRLSSGKVDYRAIAAAGVASTTAVLRESVTGDDVASVYASLLGKAAGPADSFRALGGDSLSYVEASLRLEALLGTLPSDWTARTAEDLAGCALSADERSARAAAPAGRLARWFGAARTVETTVLMRALAIVTIVGSHANLFVLLGGAHTLFAVLGFNFSRFHVDLPRRERTRAVLRSATRIALPAVLVIGVVSTYKQGVGWKQVLLLNWLLGPDHWVNPEWRYWFIEVALLLMLTGAALLAVPALDRACRRRPFAFPIALVLVGLVPRYGLRAWPGGDLDQRSFTLGSLQLGGGDYMHRAQVVFFLFALGWAAARAATPRQRLLVSALALGTVWSFFEHEPARDTYVILGILALTWLRDVRLPARVVPVVGALASASMWIYLVHWEIYPHLENRVPVLATLLSLIAGVLAWQAWTRGEAALRRRTR</sequence>
<feature type="transmembrane region" description="Helical" evidence="1">
    <location>
        <begin position="820"/>
        <end position="837"/>
    </location>
</feature>
<dbReference type="InterPro" id="IPR002656">
    <property type="entry name" value="Acyl_transf_3_dom"/>
</dbReference>
<keyword evidence="1" id="KW-0812">Transmembrane</keyword>
<dbReference type="PANTHER" id="PTHR43767:SF10">
    <property type="entry name" value="SURFACTIN SYNTHASE SUBUNIT 1"/>
    <property type="match status" value="1"/>
</dbReference>
<organism evidence="4 5">
    <name type="scientific">Nocardioides jejuensis</name>
    <dbReference type="NCBI Taxonomy" id="2502782"/>
    <lineage>
        <taxon>Bacteria</taxon>
        <taxon>Bacillati</taxon>
        <taxon>Actinomycetota</taxon>
        <taxon>Actinomycetes</taxon>
        <taxon>Propionibacteriales</taxon>
        <taxon>Nocardioidaceae</taxon>
        <taxon>Nocardioides</taxon>
    </lineage>
</organism>